<dbReference type="OrthoDB" id="9812956at2"/>
<evidence type="ECO:0000256" key="5">
    <source>
        <dbReference type="ARBA" id="ARBA00022448"/>
    </source>
</evidence>
<dbReference type="GO" id="GO:0032025">
    <property type="term" value="P:response to cobalt ion"/>
    <property type="evidence" value="ECO:0007669"/>
    <property type="project" value="TreeGrafter"/>
</dbReference>
<evidence type="ECO:0000256" key="10">
    <source>
        <dbReference type="ARBA" id="ARBA00023065"/>
    </source>
</evidence>
<dbReference type="Proteomes" id="UP000053226">
    <property type="component" value="Unassembled WGS sequence"/>
</dbReference>
<evidence type="ECO:0000256" key="13">
    <source>
        <dbReference type="ARBA" id="ARBA00023285"/>
    </source>
</evidence>
<dbReference type="AlphaFoldDB" id="A0A0N0I948"/>
<dbReference type="GO" id="GO:0015099">
    <property type="term" value="F:nickel cation transmembrane transporter activity"/>
    <property type="evidence" value="ECO:0007669"/>
    <property type="project" value="UniProtKB-UniRule"/>
</dbReference>
<dbReference type="Pfam" id="PF03824">
    <property type="entry name" value="NicO"/>
    <property type="match status" value="2"/>
</dbReference>
<keyword evidence="4" id="KW-0171">Cobalt transport</keyword>
<comment type="subcellular location">
    <subcellularLocation>
        <location evidence="2 14">Cell membrane</location>
        <topology evidence="2 14">Multi-pass membrane protein</topology>
    </subcellularLocation>
</comment>
<evidence type="ECO:0000256" key="4">
    <source>
        <dbReference type="ARBA" id="ARBA00022426"/>
    </source>
</evidence>
<keyword evidence="11" id="KW-0921">Nickel transport</keyword>
<evidence type="ECO:0000256" key="8">
    <source>
        <dbReference type="ARBA" id="ARBA00022692"/>
    </source>
</evidence>
<dbReference type="GO" id="GO:0005886">
    <property type="term" value="C:plasma membrane"/>
    <property type="evidence" value="ECO:0007669"/>
    <property type="project" value="UniProtKB-SubCell"/>
</dbReference>
<evidence type="ECO:0000256" key="2">
    <source>
        <dbReference type="ARBA" id="ARBA00004651"/>
    </source>
</evidence>
<feature type="transmembrane region" description="Helical" evidence="14">
    <location>
        <begin position="153"/>
        <end position="172"/>
    </location>
</feature>
<evidence type="ECO:0000256" key="9">
    <source>
        <dbReference type="ARBA" id="ARBA00022989"/>
    </source>
</evidence>
<dbReference type="GO" id="GO:0046583">
    <property type="term" value="F:monoatomic cation efflux transmembrane transporter activity"/>
    <property type="evidence" value="ECO:0007669"/>
    <property type="project" value="TreeGrafter"/>
</dbReference>
<keyword evidence="6" id="KW-1003">Cell membrane</keyword>
<keyword evidence="7" id="KW-0533">Nickel</keyword>
<proteinExistence type="inferred from homology"/>
<evidence type="ECO:0000313" key="16">
    <source>
        <dbReference type="Proteomes" id="UP000053226"/>
    </source>
</evidence>
<dbReference type="InterPro" id="IPR051224">
    <property type="entry name" value="NiCoT_RcnA"/>
</dbReference>
<keyword evidence="5 14" id="KW-0813">Transport</keyword>
<organism evidence="15 16">
    <name type="scientific">Moellerella wisconsensis ATCC 35017</name>
    <dbReference type="NCBI Taxonomy" id="1354267"/>
    <lineage>
        <taxon>Bacteria</taxon>
        <taxon>Pseudomonadati</taxon>
        <taxon>Pseudomonadota</taxon>
        <taxon>Gammaproteobacteria</taxon>
        <taxon>Enterobacterales</taxon>
        <taxon>Morganellaceae</taxon>
        <taxon>Moellerella</taxon>
    </lineage>
</organism>
<dbReference type="PANTHER" id="PTHR40659:SF1">
    <property type="entry name" value="NICKEL_COBALT EFFLUX SYSTEM RCNA"/>
    <property type="match status" value="1"/>
</dbReference>
<feature type="transmembrane region" description="Helical" evidence="14">
    <location>
        <begin position="221"/>
        <end position="244"/>
    </location>
</feature>
<evidence type="ECO:0000256" key="6">
    <source>
        <dbReference type="ARBA" id="ARBA00022475"/>
    </source>
</evidence>
<feature type="transmembrane region" description="Helical" evidence="14">
    <location>
        <begin position="250"/>
        <end position="274"/>
    </location>
</feature>
<evidence type="ECO:0000313" key="15">
    <source>
        <dbReference type="EMBL" id="KPD01862.1"/>
    </source>
</evidence>
<keyword evidence="10" id="KW-0406">Ion transport</keyword>
<feature type="transmembrane region" description="Helical" evidence="14">
    <location>
        <begin position="109"/>
        <end position="133"/>
    </location>
</feature>
<comment type="similarity">
    <text evidence="3">Belongs to the NiCoT transporter (TC 2.A.52) family. RcnA subfamily.</text>
</comment>
<keyword evidence="9 14" id="KW-1133">Transmembrane helix</keyword>
<comment type="caution">
    <text evidence="15">The sequence shown here is derived from an EMBL/GenBank/DDBJ whole genome shotgun (WGS) entry which is preliminary data.</text>
</comment>
<comment type="function">
    <text evidence="1">Efflux system for nickel and cobalt.</text>
</comment>
<dbReference type="GO" id="GO:0010045">
    <property type="term" value="P:response to nickel cation"/>
    <property type="evidence" value="ECO:0007669"/>
    <property type="project" value="TreeGrafter"/>
</dbReference>
<evidence type="ECO:0000256" key="11">
    <source>
        <dbReference type="ARBA" id="ARBA00023112"/>
    </source>
</evidence>
<feature type="transmembrane region" description="Helical" evidence="14">
    <location>
        <begin position="17"/>
        <end position="39"/>
    </location>
</feature>
<dbReference type="PANTHER" id="PTHR40659">
    <property type="entry name" value="NICKEL/COBALT EFFLUX SYSTEM RCNA"/>
    <property type="match status" value="1"/>
</dbReference>
<evidence type="ECO:0000256" key="3">
    <source>
        <dbReference type="ARBA" id="ARBA00010428"/>
    </source>
</evidence>
<keyword evidence="8 14" id="KW-0812">Transmembrane</keyword>
<accession>A0A0N0I948</accession>
<keyword evidence="13" id="KW-0170">Cobalt</keyword>
<dbReference type="InterPro" id="IPR011541">
    <property type="entry name" value="Ni/Co_transpt_high_affinity"/>
</dbReference>
<protein>
    <recommendedName>
        <fullName evidence="14">Nickel/cobalt efflux system</fullName>
    </recommendedName>
</protein>
<dbReference type="EMBL" id="LGAA01000027">
    <property type="protein sequence ID" value="KPD01862.1"/>
    <property type="molecule type" value="Genomic_DNA"/>
</dbReference>
<keyword evidence="16" id="KW-1185">Reference proteome</keyword>
<keyword evidence="12 14" id="KW-0472">Membrane</keyword>
<reference evidence="15 16" key="1">
    <citation type="submission" date="2015-07" db="EMBL/GenBank/DDBJ databases">
        <title>ATOL: Assembling a taxonomically balanced genome-scale reconstruction of the evolutionary history of the Enterobacteriaceae.</title>
        <authorList>
            <person name="Plunkett G.III."/>
            <person name="Neeno-Eckwall E.C."/>
            <person name="Glasner J.D."/>
            <person name="Perna N.T."/>
        </authorList>
    </citation>
    <scope>NUCLEOTIDE SEQUENCE [LARGE SCALE GENOMIC DNA]</scope>
    <source>
        <strain evidence="15 16">ATCC 35017</strain>
    </source>
</reference>
<evidence type="ECO:0000256" key="12">
    <source>
        <dbReference type="ARBA" id="ARBA00023136"/>
    </source>
</evidence>
<dbReference type="GO" id="GO:0006824">
    <property type="term" value="P:cobalt ion transport"/>
    <property type="evidence" value="ECO:0007669"/>
    <property type="project" value="UniProtKB-KW"/>
</dbReference>
<feature type="transmembrane region" description="Helical" evidence="14">
    <location>
        <begin position="294"/>
        <end position="315"/>
    </location>
</feature>
<name>A0A0N0I948_9GAMM</name>
<sequence>MPIISADKFKWIQKSSWLLAIIILSLVIGYMIYTHWIVWLQQVVIWQRSLNYHLSELLQKVDAEPQQAGVILIVVSFIYGLLHAMGPGHGKVIITSYIATHPTRLKRSVILTLLASLLQASMAIIIVSAVLYLFQLSTRYVHQSSLILEKLSYGIMVILGTIFCVNACKLLFKTLISPPKPSLKINTIKSISSHQHSKNCACSHQHTVSKHILTSNWKTQLLVVISMGIRPCSGAILLLIFTYVINAYKWGIVATLAMSLGTALTISFIAIFVFYLRKTAIRLAQWQGAKFSPIWLLIVKILAGIFLICIGVLMFQSLTLVDAKSGNILLR</sequence>
<feature type="transmembrane region" description="Helical" evidence="14">
    <location>
        <begin position="68"/>
        <end position="88"/>
    </location>
</feature>
<evidence type="ECO:0000256" key="7">
    <source>
        <dbReference type="ARBA" id="ARBA00022596"/>
    </source>
</evidence>
<evidence type="ECO:0000256" key="1">
    <source>
        <dbReference type="ARBA" id="ARBA00002510"/>
    </source>
</evidence>
<evidence type="ECO:0000256" key="14">
    <source>
        <dbReference type="RuleBase" id="RU362101"/>
    </source>
</evidence>
<gene>
    <name evidence="15" type="ORF">M992_2835</name>
</gene>